<dbReference type="KEGG" id="agf:ET445_12555"/>
<reference evidence="3 4" key="1">
    <citation type="submission" date="2019-01" db="EMBL/GenBank/DDBJ databases">
        <title>Genome sequencing of strain FW100M-8.</title>
        <authorList>
            <person name="Heo J."/>
            <person name="Kim S.-J."/>
            <person name="Kim J.-S."/>
            <person name="Hong S.-B."/>
            <person name="Kwon S.-W."/>
        </authorList>
    </citation>
    <scope>NUCLEOTIDE SEQUENCE [LARGE SCALE GENOMIC DNA]</scope>
    <source>
        <strain evidence="3 4">FW100M-8</strain>
    </source>
</reference>
<sequence>MSTETMPKAVIWWGIGLLVGGALLIVGAPTLAALFFASNTGEWQSVYAAIDLVVGIARVSLPPLGAALIAAGLVMQYLDKRLAGESILDRPRRWHFPPAPEPAPEPAAAAARKRAKLGR</sequence>
<name>A0A4P6FDP4_9MICO</name>
<evidence type="ECO:0000256" key="2">
    <source>
        <dbReference type="SAM" id="Phobius"/>
    </source>
</evidence>
<feature type="region of interest" description="Disordered" evidence="1">
    <location>
        <begin position="94"/>
        <end position="119"/>
    </location>
</feature>
<feature type="transmembrane region" description="Helical" evidence="2">
    <location>
        <begin position="12"/>
        <end position="36"/>
    </location>
</feature>
<gene>
    <name evidence="3" type="ORF">ET445_12555</name>
</gene>
<evidence type="ECO:0000313" key="4">
    <source>
        <dbReference type="Proteomes" id="UP000291259"/>
    </source>
</evidence>
<feature type="transmembrane region" description="Helical" evidence="2">
    <location>
        <begin position="56"/>
        <end position="78"/>
    </location>
</feature>
<protein>
    <submittedName>
        <fullName evidence="3">Uncharacterized protein</fullName>
    </submittedName>
</protein>
<dbReference type="Proteomes" id="UP000291259">
    <property type="component" value="Chromosome"/>
</dbReference>
<accession>A0A4P6FDP4</accession>
<keyword evidence="2" id="KW-0472">Membrane</keyword>
<keyword evidence="4" id="KW-1185">Reference proteome</keyword>
<organism evidence="3 4">
    <name type="scientific">Agromyces protaetiae</name>
    <dbReference type="NCBI Taxonomy" id="2509455"/>
    <lineage>
        <taxon>Bacteria</taxon>
        <taxon>Bacillati</taxon>
        <taxon>Actinomycetota</taxon>
        <taxon>Actinomycetes</taxon>
        <taxon>Micrococcales</taxon>
        <taxon>Microbacteriaceae</taxon>
        <taxon>Agromyces</taxon>
    </lineage>
</organism>
<keyword evidence="2" id="KW-0812">Transmembrane</keyword>
<proteinExistence type="predicted"/>
<dbReference type="RefSeq" id="WP_129191592.1">
    <property type="nucleotide sequence ID" value="NZ_CP035491.1"/>
</dbReference>
<evidence type="ECO:0000313" key="3">
    <source>
        <dbReference type="EMBL" id="QAY74044.1"/>
    </source>
</evidence>
<keyword evidence="2" id="KW-1133">Transmembrane helix</keyword>
<evidence type="ECO:0000256" key="1">
    <source>
        <dbReference type="SAM" id="MobiDB-lite"/>
    </source>
</evidence>
<dbReference type="OrthoDB" id="5006754at2"/>
<dbReference type="AlphaFoldDB" id="A0A4P6FDP4"/>
<dbReference type="EMBL" id="CP035491">
    <property type="protein sequence ID" value="QAY74044.1"/>
    <property type="molecule type" value="Genomic_DNA"/>
</dbReference>